<dbReference type="eggNOG" id="KOG0962">
    <property type="taxonomic scope" value="Eukaryota"/>
</dbReference>
<dbReference type="Pfam" id="PF13476">
    <property type="entry name" value="AAA_23"/>
    <property type="match status" value="1"/>
</dbReference>
<dbReference type="Pfam" id="PF13558">
    <property type="entry name" value="SbcC_Walker_B"/>
    <property type="match status" value="1"/>
</dbReference>
<evidence type="ECO:0000256" key="1">
    <source>
        <dbReference type="ARBA" id="ARBA00001947"/>
    </source>
</evidence>
<feature type="coiled-coil region" evidence="20">
    <location>
        <begin position="704"/>
        <end position="852"/>
    </location>
</feature>
<evidence type="ECO:0000256" key="8">
    <source>
        <dbReference type="ARBA" id="ARBA00022741"/>
    </source>
</evidence>
<dbReference type="GO" id="GO:0016887">
    <property type="term" value="F:ATP hydrolysis activity"/>
    <property type="evidence" value="ECO:0007669"/>
    <property type="project" value="InterPro"/>
</dbReference>
<evidence type="ECO:0000313" key="23">
    <source>
        <dbReference type="Proteomes" id="UP000000591"/>
    </source>
</evidence>
<feature type="coiled-coil region" evidence="20">
    <location>
        <begin position="225"/>
        <end position="252"/>
    </location>
</feature>
<evidence type="ECO:0000256" key="12">
    <source>
        <dbReference type="ARBA" id="ARBA00022840"/>
    </source>
</evidence>
<evidence type="ECO:0000256" key="10">
    <source>
        <dbReference type="ARBA" id="ARBA00022801"/>
    </source>
</evidence>
<evidence type="ECO:0000256" key="17">
    <source>
        <dbReference type="ARBA" id="ARBA00023254"/>
    </source>
</evidence>
<keyword evidence="12" id="KW-0067">ATP-binding</keyword>
<evidence type="ECO:0000256" key="16">
    <source>
        <dbReference type="ARBA" id="ARBA00023242"/>
    </source>
</evidence>
<evidence type="ECO:0000256" key="20">
    <source>
        <dbReference type="SAM" id="Coils"/>
    </source>
</evidence>
<dbReference type="GO" id="GO:0007127">
    <property type="term" value="P:meiosis I"/>
    <property type="evidence" value="ECO:0007669"/>
    <property type="project" value="UniProtKB-ARBA"/>
</dbReference>
<dbReference type="GO" id="GO:0003691">
    <property type="term" value="F:double-stranded telomeric DNA binding"/>
    <property type="evidence" value="ECO:0000318"/>
    <property type="project" value="GO_Central"/>
</dbReference>
<keyword evidence="9" id="KW-0227">DNA damage</keyword>
<dbReference type="GO" id="GO:0000794">
    <property type="term" value="C:condensed nuclear chromosome"/>
    <property type="evidence" value="ECO:0000318"/>
    <property type="project" value="GO_Central"/>
</dbReference>
<keyword evidence="16" id="KW-0539">Nucleus</keyword>
<dbReference type="OMA" id="FSDYYYR"/>
<dbReference type="Gene3D" id="1.10.287.1490">
    <property type="match status" value="1"/>
</dbReference>
<dbReference type="InterPro" id="IPR038729">
    <property type="entry name" value="Rad50/SbcC_AAA"/>
</dbReference>
<protein>
    <recommendedName>
        <fullName evidence="5">DNA repair protein RAD50</fullName>
    </recommendedName>
</protein>
<keyword evidence="8" id="KW-0547">Nucleotide-binding</keyword>
<dbReference type="Pfam" id="PF04423">
    <property type="entry name" value="Rad50_zn_hook"/>
    <property type="match status" value="1"/>
</dbReference>
<comment type="cofactor">
    <cofactor evidence="1">
        <name>Zn(2+)</name>
        <dbReference type="ChEBI" id="CHEBI:29105"/>
    </cofactor>
</comment>
<reference evidence="22 23" key="1">
    <citation type="journal article" date="2004" name="Science">
        <title>The Ashbya gossypii genome as a tool for mapping the ancient Saccharomyces cerevisiae genome.</title>
        <authorList>
            <person name="Dietrich F.S."/>
            <person name="Voegeli S."/>
            <person name="Brachat S."/>
            <person name="Lerch A."/>
            <person name="Gates K."/>
            <person name="Steiner S."/>
            <person name="Mohr C."/>
            <person name="Pohlmann R."/>
            <person name="Luedi P."/>
            <person name="Choi S."/>
            <person name="Wing R.A."/>
            <person name="Flavier A."/>
            <person name="Gaffney T.D."/>
            <person name="Philippsen P."/>
        </authorList>
    </citation>
    <scope>NUCLEOTIDE SEQUENCE [LARGE SCALE GENOMIC DNA]</scope>
    <source>
        <strain evidence="23">ATCC 10895 / CBS 109.51 / FGSC 9923 / NRRL Y-1056</strain>
    </source>
</reference>
<dbReference type="RefSeq" id="NP_986184.2">
    <property type="nucleotide sequence ID" value="NM_212320.2"/>
</dbReference>
<dbReference type="GO" id="GO:0051880">
    <property type="term" value="F:G-quadruplex DNA binding"/>
    <property type="evidence" value="ECO:0000318"/>
    <property type="project" value="GO_Central"/>
</dbReference>
<dbReference type="OrthoDB" id="18797at2759"/>
<name>Q752D9_EREGS</name>
<proteinExistence type="inferred from homology"/>
<dbReference type="GO" id="GO:0070192">
    <property type="term" value="P:chromosome organization involved in meiotic cell cycle"/>
    <property type="evidence" value="ECO:0000318"/>
    <property type="project" value="GO_Central"/>
</dbReference>
<feature type="binding site" evidence="19">
    <location>
        <position position="675"/>
    </location>
    <ligand>
        <name>Zn(2+)</name>
        <dbReference type="ChEBI" id="CHEBI:29105"/>
    </ligand>
</feature>
<evidence type="ECO:0000256" key="18">
    <source>
        <dbReference type="ARBA" id="ARBA00049360"/>
    </source>
</evidence>
<dbReference type="STRING" id="284811.Q752D9"/>
<evidence type="ECO:0000256" key="11">
    <source>
        <dbReference type="ARBA" id="ARBA00022833"/>
    </source>
</evidence>
<evidence type="ECO:0000256" key="7">
    <source>
        <dbReference type="ARBA" id="ARBA00022723"/>
    </source>
</evidence>
<evidence type="ECO:0000256" key="3">
    <source>
        <dbReference type="ARBA" id="ARBA00004286"/>
    </source>
</evidence>
<keyword evidence="11 19" id="KW-0862">Zinc</keyword>
<feature type="coiled-coil region" evidence="20">
    <location>
        <begin position="979"/>
        <end position="1090"/>
    </location>
</feature>
<dbReference type="EMBL" id="AE016819">
    <property type="protein sequence ID" value="AAS54008.2"/>
    <property type="molecule type" value="Genomic_DNA"/>
</dbReference>
<keyword evidence="23" id="KW-1185">Reference proteome</keyword>
<dbReference type="Gene3D" id="3.40.50.300">
    <property type="entry name" value="P-loop containing nucleotide triphosphate hydrolases"/>
    <property type="match status" value="2"/>
</dbReference>
<evidence type="ECO:0000256" key="13">
    <source>
        <dbReference type="ARBA" id="ARBA00022842"/>
    </source>
</evidence>
<dbReference type="FunFam" id="3.40.50.300:FF:001195">
    <property type="entry name" value="DNA repair protein rad50"/>
    <property type="match status" value="1"/>
</dbReference>
<dbReference type="FunFam" id="3.40.50.300:FF:000593">
    <property type="entry name" value="DNA repair protein RAD50"/>
    <property type="match status" value="1"/>
</dbReference>
<keyword evidence="13" id="KW-0460">Magnesium</keyword>
<evidence type="ECO:0000256" key="15">
    <source>
        <dbReference type="ARBA" id="ARBA00023204"/>
    </source>
</evidence>
<dbReference type="GO" id="GO:0046872">
    <property type="term" value="F:metal ion binding"/>
    <property type="evidence" value="ECO:0007669"/>
    <property type="project" value="UniProtKB-UniRule"/>
</dbReference>
<dbReference type="InterPro" id="IPR027417">
    <property type="entry name" value="P-loop_NTPase"/>
</dbReference>
<dbReference type="GO" id="GO:0006302">
    <property type="term" value="P:double-strand break repair"/>
    <property type="evidence" value="ECO:0000318"/>
    <property type="project" value="GO_Central"/>
</dbReference>
<dbReference type="GO" id="GO:0007004">
    <property type="term" value="P:telomere maintenance via telomerase"/>
    <property type="evidence" value="ECO:0000318"/>
    <property type="project" value="GO_Central"/>
</dbReference>
<evidence type="ECO:0000256" key="6">
    <source>
        <dbReference type="ARBA" id="ARBA00022454"/>
    </source>
</evidence>
<dbReference type="Proteomes" id="UP000000591">
    <property type="component" value="Chromosome VI"/>
</dbReference>
<sequence length="1296" mass="149453">MSAIHNLSIQGIRSFDARDKEVIKFGKPLTLIVGANGCGKTTIIECLKYATTGDLPPNSKNGAFIHDPKINGEVDVRAQVKLAFTNANGVQMIVTRNIQLMKKRTTTTFKTLEGQLVAINRGERTTLSTRAADLDQQVPIYLGVPKAILEYVIFCHQEDSLWPLSEPANLKKRFDEIFQAMKFTKALDNLKGIKKDMAIDIKLLKQSVEHLKIDRDRSRAIKRSISELEHKVKDYQSTVPEIERQLKEITEQSDKLFYSNQQFQQVLSKIDSLGHSRDSIGNQIQRLQDSIEPLDMDREKLVDLLENFSSSLAEKEEAINRMEIEAAAADDELQSNKATYESLLSESAVLKSKQKEYEKNRDLLTELTNQLASEGINTEDSLGCIESMIQKAETKISDLRLKHQKELNEAQERLSGKQNELIREEQKLSYTKDDRAKLNDQLMTLKQKLARISETESELEISKQDLEKYKPRVEMWQKENAVDRFNEEIKSKNDEMLLLENDVEKVQIQISNANQHSELLAKYSLLKTSVVSKKQQLEEAISKFKADEHSKFLGIEIDDDFELEFKKKYISIQKQLAQASRNASEIKETYSEKEFTAKNIESDLVGVKTAISECKEKLQMAMPEDCTIEEYEELVQESEESYKVALENLKMHRTTLEFNQKALEIAETTNCCYLCRRNFDKDSERSKLIEELKSRTNTAFEKTLEDTLNDEKQYLASLRALEKDIVNLRSLKMRAVTQEKHLQEAKLQLGKNKAQHEDAQRQYSKLRETQEHFEQRLRPLFHDIIRLQKELAQVEGEYGRLSDEVKIYGGSSEGVYTVEELQRKQTNINERLRVLRKEVGRLQEEKERKATEFNNLVALVREKTFKVTEMEKQLQEKQQIQKDAVGIELSIGNMDGILLDAETVLERLAAEVSTLKTTLASIRNEQSEKDSQEARQLNGLKTKYMQLKGVIDSMKEFDDVHSKRLVDVTALLTRSQQDSEELTKRINTLGKRIAKENQKLKDSTNEQKNMKLNLDLIDLKSQMKEISEELVRLDARSAEAQRDKYQQESMKLRTEFEKLSSENAGKLGEIKQLQNQIALLTNQLQSEYRDVDDRYQQEWAKLQTKTLVTDDIDTYSKVLDSAIMKYHGLKMEDINRIIDELWKRTYSGTDVDSIKIKSDEVNSTTRGKSYNYRVVMYKQDAELDMRGRCSAGQKVLASIIIRLALSETFGTNCGVIALDEPTTNLDEENISSLARSLSNIIKFRRHQKNFQLIVITHDEKFLDHMNAVNFTDHFWKVKRDERQTSQIEMVDIAVVS</sequence>
<dbReference type="InterPro" id="IPR013134">
    <property type="entry name" value="Zn_hook_RAD50"/>
</dbReference>
<dbReference type="InParanoid" id="Q752D9"/>
<dbReference type="SUPFAM" id="SSF52540">
    <property type="entry name" value="P-loop containing nucleoside triphosphate hydrolases"/>
    <property type="match status" value="1"/>
</dbReference>
<comment type="catalytic activity">
    <reaction evidence="18">
        <text>ATP + H2O = ADP + phosphate + H(+)</text>
        <dbReference type="Rhea" id="RHEA:13065"/>
        <dbReference type="ChEBI" id="CHEBI:15377"/>
        <dbReference type="ChEBI" id="CHEBI:15378"/>
        <dbReference type="ChEBI" id="CHEBI:30616"/>
        <dbReference type="ChEBI" id="CHEBI:43474"/>
        <dbReference type="ChEBI" id="CHEBI:456216"/>
    </reaction>
</comment>
<comment type="subcellular location">
    <subcellularLocation>
        <location evidence="3">Chromosome</location>
    </subcellularLocation>
    <subcellularLocation>
        <location evidence="2">Nucleus</location>
    </subcellularLocation>
</comment>
<keyword evidence="14 20" id="KW-0175">Coiled coil</keyword>
<reference evidence="23" key="2">
    <citation type="journal article" date="2013" name="G3 (Bethesda)">
        <title>Genomes of Ashbya fungi isolated from insects reveal four mating-type loci, numerous translocations, lack of transposons, and distinct gene duplications.</title>
        <authorList>
            <person name="Dietrich F.S."/>
            <person name="Voegeli S."/>
            <person name="Kuo S."/>
            <person name="Philippsen P."/>
        </authorList>
    </citation>
    <scope>GENOME REANNOTATION</scope>
    <source>
        <strain evidence="23">ATCC 10895 / CBS 109.51 / FGSC 9923 / NRRL Y-1056</strain>
    </source>
</reference>
<dbReference type="InterPro" id="IPR004584">
    <property type="entry name" value="Rad50_eukaryotes"/>
</dbReference>
<evidence type="ECO:0000256" key="9">
    <source>
        <dbReference type="ARBA" id="ARBA00022763"/>
    </source>
</evidence>
<dbReference type="GO" id="GO:0005524">
    <property type="term" value="F:ATP binding"/>
    <property type="evidence" value="ECO:0007669"/>
    <property type="project" value="UniProtKB-KW"/>
</dbReference>
<dbReference type="FunCoup" id="Q752D9">
    <property type="interactions" value="1075"/>
</dbReference>
<dbReference type="GO" id="GO:0043047">
    <property type="term" value="F:single-stranded telomeric DNA binding"/>
    <property type="evidence" value="ECO:0000318"/>
    <property type="project" value="GO_Central"/>
</dbReference>
<organism evidence="22 23">
    <name type="scientific">Eremothecium gossypii (strain ATCC 10895 / CBS 109.51 / FGSC 9923 / NRRL Y-1056)</name>
    <name type="common">Yeast</name>
    <name type="synonym">Ashbya gossypii</name>
    <dbReference type="NCBI Taxonomy" id="284811"/>
    <lineage>
        <taxon>Eukaryota</taxon>
        <taxon>Fungi</taxon>
        <taxon>Dikarya</taxon>
        <taxon>Ascomycota</taxon>
        <taxon>Saccharomycotina</taxon>
        <taxon>Saccharomycetes</taxon>
        <taxon>Saccharomycetales</taxon>
        <taxon>Saccharomycetaceae</taxon>
        <taxon>Eremothecium</taxon>
    </lineage>
</organism>
<dbReference type="SUPFAM" id="SSF58100">
    <property type="entry name" value="Bacterial hemolysins"/>
    <property type="match status" value="1"/>
</dbReference>
<dbReference type="GO" id="GO:0000725">
    <property type="term" value="P:recombinational repair"/>
    <property type="evidence" value="ECO:0007669"/>
    <property type="project" value="UniProtKB-ARBA"/>
</dbReference>
<evidence type="ECO:0000256" key="2">
    <source>
        <dbReference type="ARBA" id="ARBA00004123"/>
    </source>
</evidence>
<dbReference type="NCBIfam" id="TIGR00606">
    <property type="entry name" value="rad50"/>
    <property type="match status" value="1"/>
</dbReference>
<feature type="coiled-coil region" evidence="20">
    <location>
        <begin position="305"/>
        <end position="516"/>
    </location>
</feature>
<evidence type="ECO:0000256" key="14">
    <source>
        <dbReference type="ARBA" id="ARBA00023054"/>
    </source>
</evidence>
<keyword evidence="15" id="KW-0234">DNA repair</keyword>
<keyword evidence="10" id="KW-0378">Hydrolase</keyword>
<evidence type="ECO:0000256" key="19">
    <source>
        <dbReference type="PROSITE-ProRule" id="PRU00471"/>
    </source>
</evidence>
<dbReference type="PANTHER" id="PTHR18867:SF12">
    <property type="entry name" value="DNA REPAIR PROTEIN RAD50"/>
    <property type="match status" value="1"/>
</dbReference>
<dbReference type="GO" id="GO:0006303">
    <property type="term" value="P:double-strand break repair via nonhomologous end joining"/>
    <property type="evidence" value="ECO:0007669"/>
    <property type="project" value="UniProtKB-ARBA"/>
</dbReference>
<feature type="binding site" evidence="19">
    <location>
        <position position="672"/>
    </location>
    <ligand>
        <name>Zn(2+)</name>
        <dbReference type="ChEBI" id="CHEBI:29105"/>
    </ligand>
</feature>
<dbReference type="GO" id="GO:0000722">
    <property type="term" value="P:telomere maintenance via recombination"/>
    <property type="evidence" value="ECO:0000318"/>
    <property type="project" value="GO_Central"/>
</dbReference>
<accession>Q752D9</accession>
<keyword evidence="7 19" id="KW-0479">Metal-binding</keyword>
<evidence type="ECO:0000256" key="4">
    <source>
        <dbReference type="ARBA" id="ARBA00009439"/>
    </source>
</evidence>
<dbReference type="GeneID" id="4622472"/>
<comment type="similarity">
    <text evidence="4">Belongs to the SMC family. RAD50 subfamily.</text>
</comment>
<feature type="domain" description="Zinc-hook" evidence="21">
    <location>
        <begin position="625"/>
        <end position="726"/>
    </location>
</feature>
<keyword evidence="6" id="KW-0158">Chromosome</keyword>
<evidence type="ECO:0000256" key="5">
    <source>
        <dbReference type="ARBA" id="ARBA00017893"/>
    </source>
</evidence>
<evidence type="ECO:0000259" key="21">
    <source>
        <dbReference type="PROSITE" id="PS51131"/>
    </source>
</evidence>
<dbReference type="KEGG" id="ago:AGOS_AFR637W"/>
<dbReference type="GO" id="GO:0030870">
    <property type="term" value="C:Mre11 complex"/>
    <property type="evidence" value="ECO:0000318"/>
    <property type="project" value="GO_Central"/>
</dbReference>
<dbReference type="PANTHER" id="PTHR18867">
    <property type="entry name" value="RAD50"/>
    <property type="match status" value="1"/>
</dbReference>
<keyword evidence="17" id="KW-0469">Meiosis</keyword>
<dbReference type="PROSITE" id="PS51131">
    <property type="entry name" value="ZN_HOOK"/>
    <property type="match status" value="1"/>
</dbReference>
<evidence type="ECO:0000313" key="22">
    <source>
        <dbReference type="EMBL" id="AAS54008.2"/>
    </source>
</evidence>
<gene>
    <name evidence="22" type="ORF">AGOS_AFR637W</name>
</gene>
<dbReference type="HOGENOM" id="CLU_006184_0_0_1"/>